<comment type="caution">
    <text evidence="2">The sequence shown here is derived from an EMBL/GenBank/DDBJ whole genome shotgun (WGS) entry which is preliminary data.</text>
</comment>
<keyword evidence="3" id="KW-1185">Reference proteome</keyword>
<dbReference type="EMBL" id="JASCTH010000018">
    <property type="protein sequence ID" value="MDI6102108.1"/>
    <property type="molecule type" value="Genomic_DNA"/>
</dbReference>
<protein>
    <recommendedName>
        <fullName evidence="1">RelA/SpoT domain-containing protein</fullName>
    </recommendedName>
</protein>
<dbReference type="SMART" id="SM00954">
    <property type="entry name" value="RelA_SpoT"/>
    <property type="match status" value="1"/>
</dbReference>
<feature type="domain" description="RelA/SpoT" evidence="1">
    <location>
        <begin position="42"/>
        <end position="165"/>
    </location>
</feature>
<name>A0ABT6WQU9_9ACTN</name>
<evidence type="ECO:0000313" key="3">
    <source>
        <dbReference type="Proteomes" id="UP001241758"/>
    </source>
</evidence>
<dbReference type="Gene3D" id="3.30.460.10">
    <property type="entry name" value="Beta Polymerase, domain 2"/>
    <property type="match status" value="1"/>
</dbReference>
<dbReference type="SUPFAM" id="SSF81301">
    <property type="entry name" value="Nucleotidyltransferase"/>
    <property type="match status" value="1"/>
</dbReference>
<organism evidence="2 3">
    <name type="scientific">Actinoplanes sandaracinus</name>
    <dbReference type="NCBI Taxonomy" id="3045177"/>
    <lineage>
        <taxon>Bacteria</taxon>
        <taxon>Bacillati</taxon>
        <taxon>Actinomycetota</taxon>
        <taxon>Actinomycetes</taxon>
        <taxon>Micromonosporales</taxon>
        <taxon>Micromonosporaceae</taxon>
        <taxon>Actinoplanes</taxon>
    </lineage>
</organism>
<proteinExistence type="predicted"/>
<dbReference type="InterPro" id="IPR007685">
    <property type="entry name" value="RelA_SpoT"/>
</dbReference>
<evidence type="ECO:0000313" key="2">
    <source>
        <dbReference type="EMBL" id="MDI6102108.1"/>
    </source>
</evidence>
<dbReference type="InterPro" id="IPR043519">
    <property type="entry name" value="NT_sf"/>
</dbReference>
<accession>A0ABT6WQU9</accession>
<dbReference type="RefSeq" id="WP_282763121.1">
    <property type="nucleotide sequence ID" value="NZ_JASCTH010000018.1"/>
</dbReference>
<evidence type="ECO:0000259" key="1">
    <source>
        <dbReference type="SMART" id="SM00954"/>
    </source>
</evidence>
<reference evidence="2 3" key="1">
    <citation type="submission" date="2023-05" db="EMBL/GenBank/DDBJ databases">
        <title>Actinoplanes sp. NEAU-A12 genome sequencing.</title>
        <authorList>
            <person name="Wang Z.-S."/>
        </authorList>
    </citation>
    <scope>NUCLEOTIDE SEQUENCE [LARGE SCALE GENOMIC DNA]</scope>
    <source>
        <strain evidence="2 3">NEAU-A12</strain>
    </source>
</reference>
<sequence length="331" mass="37917">MAVPETLRTTYDRHRPILGEIRRYVADTLRPFCDDRKYIFLDRIKDIESLSEKLESGRYSSWQDLDDLYACTVVIPVPEHEENVLDRLVSSFEQVDVKGREQAKKAPEVFRFDGLRWYGRMRTEEASRRQPGMGDIVFEVQVLTAFEHALALVTHDLVYKADNADWKRLRLAAQLKAAVEQIELIIVAFDHAADSVRVSPWPDTTVKAKIIEGFKDLISLGLLPDSLEPLSWRRFGDNVVHLIQSFERNPHNLSNRVDDLLNAAKIHLEAPESPGAPLSGSLFRYVLSLVQNPLVKGSLDKFVVVDSTNLTELYGIKNIKKRFEFPDEPKF</sequence>
<gene>
    <name evidence="2" type="ORF">QLQ12_26165</name>
</gene>
<dbReference type="Proteomes" id="UP001241758">
    <property type="component" value="Unassembled WGS sequence"/>
</dbReference>
<dbReference type="Pfam" id="PF04607">
    <property type="entry name" value="RelA_SpoT"/>
    <property type="match status" value="1"/>
</dbReference>